<organism evidence="2 3">
    <name type="scientific">Heyndrickxia coagulans</name>
    <name type="common">Weizmannia coagulans</name>
    <dbReference type="NCBI Taxonomy" id="1398"/>
    <lineage>
        <taxon>Bacteria</taxon>
        <taxon>Bacillati</taxon>
        <taxon>Bacillota</taxon>
        <taxon>Bacilli</taxon>
        <taxon>Bacillales</taxon>
        <taxon>Bacillaceae</taxon>
        <taxon>Heyndrickxia</taxon>
    </lineage>
</organism>
<gene>
    <name evidence="2" type="ORF">B4099_1226</name>
</gene>
<evidence type="ECO:0000313" key="2">
    <source>
        <dbReference type="EMBL" id="KYC61107.1"/>
    </source>
</evidence>
<feature type="transmembrane region" description="Helical" evidence="1">
    <location>
        <begin position="20"/>
        <end position="40"/>
    </location>
</feature>
<dbReference type="Proteomes" id="UP000075304">
    <property type="component" value="Unassembled WGS sequence"/>
</dbReference>
<keyword evidence="1" id="KW-1133">Transmembrane helix</keyword>
<keyword evidence="1" id="KW-0812">Transmembrane</keyword>
<proteinExistence type="predicted"/>
<reference evidence="2 3" key="1">
    <citation type="submission" date="2016-01" db="EMBL/GenBank/DDBJ databases">
        <title>Genome Sequences of Twelve Sporeforming Bacillus Species Isolated from Foods.</title>
        <authorList>
            <person name="Berendsen E.M."/>
            <person name="Wells-Bennik M.H."/>
            <person name="Krawcyk A.O."/>
            <person name="De Jong A."/>
            <person name="Holsappel S."/>
            <person name="Eijlander R.T."/>
            <person name="Kuipers O.P."/>
        </authorList>
    </citation>
    <scope>NUCLEOTIDE SEQUENCE [LARGE SCALE GENOMIC DNA]</scope>
    <source>
        <strain evidence="2 3">B4099</strain>
    </source>
</reference>
<evidence type="ECO:0000313" key="3">
    <source>
        <dbReference type="Proteomes" id="UP000075304"/>
    </source>
</evidence>
<accession>A0A150JV58</accession>
<comment type="caution">
    <text evidence="2">The sequence shown here is derived from an EMBL/GenBank/DDBJ whole genome shotgun (WGS) entry which is preliminary data.</text>
</comment>
<dbReference type="AlphaFoldDB" id="A0A150JV58"/>
<sequence>MNAVIAVRLKKRPLAILKNTGILSPATATTIIKALLFHIIGKRRL</sequence>
<evidence type="ECO:0000256" key="1">
    <source>
        <dbReference type="SAM" id="Phobius"/>
    </source>
</evidence>
<dbReference type="EMBL" id="LQYI01000149">
    <property type="protein sequence ID" value="KYC61107.1"/>
    <property type="molecule type" value="Genomic_DNA"/>
</dbReference>
<keyword evidence="1" id="KW-0472">Membrane</keyword>
<name>A0A150JV58_HEYCO</name>
<protein>
    <submittedName>
        <fullName evidence="2">Uncharacterized protein</fullName>
    </submittedName>
</protein>
<dbReference type="PATRIC" id="fig|1398.25.peg.1386"/>